<protein>
    <recommendedName>
        <fullName evidence="4">DUF4625 domain-containing protein</fullName>
    </recommendedName>
</protein>
<organism evidence="2 3">
    <name type="scientific">Flagellimonas maritima</name>
    <dbReference type="NCBI Taxonomy" id="1383885"/>
    <lineage>
        <taxon>Bacteria</taxon>
        <taxon>Pseudomonadati</taxon>
        <taxon>Bacteroidota</taxon>
        <taxon>Flavobacteriia</taxon>
        <taxon>Flavobacteriales</taxon>
        <taxon>Flavobacteriaceae</taxon>
        <taxon>Flagellimonas</taxon>
    </lineage>
</organism>
<reference evidence="2 3" key="1">
    <citation type="submission" date="2018-06" db="EMBL/GenBank/DDBJ databases">
        <title>Spongiibacterium sp. HME9304 Genome sequencing and assembly.</title>
        <authorList>
            <person name="Kang H."/>
            <person name="Kim H."/>
            <person name="Joh K."/>
        </authorList>
    </citation>
    <scope>NUCLEOTIDE SEQUENCE [LARGE SCALE GENOMIC DNA]</scope>
    <source>
        <strain evidence="2 3">HME9304</strain>
    </source>
</reference>
<dbReference type="RefSeq" id="WP_239023416.1">
    <property type="nucleotide sequence ID" value="NZ_CP030104.1"/>
</dbReference>
<evidence type="ECO:0000256" key="1">
    <source>
        <dbReference type="SAM" id="SignalP"/>
    </source>
</evidence>
<gene>
    <name evidence="2" type="ORF">HME9304_01603</name>
</gene>
<feature type="chain" id="PRO_5016452234" description="DUF4625 domain-containing protein" evidence="1">
    <location>
        <begin position="21"/>
        <end position="147"/>
    </location>
</feature>
<evidence type="ECO:0000313" key="3">
    <source>
        <dbReference type="Proteomes" id="UP000248536"/>
    </source>
</evidence>
<proteinExistence type="predicted"/>
<dbReference type="PROSITE" id="PS51257">
    <property type="entry name" value="PROKAR_LIPOPROTEIN"/>
    <property type="match status" value="1"/>
</dbReference>
<dbReference type="AlphaFoldDB" id="A0A2Z4LSD6"/>
<evidence type="ECO:0008006" key="4">
    <source>
        <dbReference type="Google" id="ProtNLM"/>
    </source>
</evidence>
<keyword evidence="3" id="KW-1185">Reference proteome</keyword>
<dbReference type="Proteomes" id="UP000248536">
    <property type="component" value="Chromosome"/>
</dbReference>
<name>A0A2Z4LSD6_9FLAO</name>
<dbReference type="EMBL" id="CP030104">
    <property type="protein sequence ID" value="AWX44600.1"/>
    <property type="molecule type" value="Genomic_DNA"/>
</dbReference>
<evidence type="ECO:0000313" key="2">
    <source>
        <dbReference type="EMBL" id="AWX44600.1"/>
    </source>
</evidence>
<sequence>MMKKGIVLLFFSLMCTLFYSCDLDDDDAQNFHFTTLTVLEADVPESFELNETYDIEVTYLRPNSCTFFEGFDVTNTAETDRDIVAIGSVLTDETACTQAVEEVVAIFKFNVIFTGEYTFRFYAGNDENDNASYLEYTIPVVTEESTN</sequence>
<accession>A0A2Z4LSD6</accession>
<dbReference type="KEGG" id="spon:HME9304_01603"/>
<feature type="signal peptide" evidence="1">
    <location>
        <begin position="1"/>
        <end position="20"/>
    </location>
</feature>
<keyword evidence="1" id="KW-0732">Signal</keyword>